<proteinExistence type="predicted"/>
<accession>A0A6M3X5H9</accession>
<dbReference type="AlphaFoldDB" id="A0A6M3X5H9"/>
<organism evidence="1">
    <name type="scientific">viral metagenome</name>
    <dbReference type="NCBI Taxonomy" id="1070528"/>
    <lineage>
        <taxon>unclassified sequences</taxon>
        <taxon>metagenomes</taxon>
        <taxon>organismal metagenomes</taxon>
    </lineage>
</organism>
<protein>
    <submittedName>
        <fullName evidence="1">Uncharacterized protein</fullName>
    </submittedName>
</protein>
<name>A0A6M3X5H9_9ZZZZ</name>
<gene>
    <name evidence="1" type="ORF">MM171A02250_0006</name>
</gene>
<reference evidence="1" key="1">
    <citation type="submission" date="2020-03" db="EMBL/GenBank/DDBJ databases">
        <title>The deep terrestrial virosphere.</title>
        <authorList>
            <person name="Holmfeldt K."/>
            <person name="Nilsson E."/>
            <person name="Simone D."/>
            <person name="Lopez-Fernandez M."/>
            <person name="Wu X."/>
            <person name="de Brujin I."/>
            <person name="Lundin D."/>
            <person name="Andersson A."/>
            <person name="Bertilsson S."/>
            <person name="Dopson M."/>
        </authorList>
    </citation>
    <scope>NUCLEOTIDE SEQUENCE</scope>
    <source>
        <strain evidence="1">MM171A02250</strain>
    </source>
</reference>
<dbReference type="EMBL" id="MT143931">
    <property type="protein sequence ID" value="QJH92919.1"/>
    <property type="molecule type" value="Genomic_DNA"/>
</dbReference>
<sequence length="99" mass="11069">MIKLLEFLYDLLVIGKAAAEDIKVSSDKRAAKNIREAVEEGDDKKLRKFMTKDFVLLDDGAIIGGCTTPDGKGVIISVDAAVLLRQLYKDLRRCRRSKK</sequence>
<evidence type="ECO:0000313" key="1">
    <source>
        <dbReference type="EMBL" id="QJH92919.1"/>
    </source>
</evidence>